<evidence type="ECO:0000256" key="1">
    <source>
        <dbReference type="SAM" id="MobiDB-lite"/>
    </source>
</evidence>
<comment type="caution">
    <text evidence="3">The sequence shown here is derived from an EMBL/GenBank/DDBJ whole genome shotgun (WGS) entry which is preliminary data.</text>
</comment>
<feature type="compositionally biased region" description="Polar residues" evidence="1">
    <location>
        <begin position="10"/>
        <end position="19"/>
    </location>
</feature>
<feature type="region of interest" description="Disordered" evidence="1">
    <location>
        <begin position="1"/>
        <end position="23"/>
    </location>
</feature>
<gene>
    <name evidence="3" type="ORF">F994_00119</name>
</gene>
<dbReference type="EMBL" id="APOH01000003">
    <property type="protein sequence ID" value="ENU21412.1"/>
    <property type="molecule type" value="Genomic_DNA"/>
</dbReference>
<name>N8QHQ9_9GAMM</name>
<accession>N8QHQ9</accession>
<feature type="transmembrane region" description="Helical" evidence="2">
    <location>
        <begin position="50"/>
        <end position="68"/>
    </location>
</feature>
<evidence type="ECO:0000313" key="4">
    <source>
        <dbReference type="Proteomes" id="UP000013086"/>
    </source>
</evidence>
<organism evidence="3 4">
    <name type="scientific">Acinetobacter bohemicus ANC 3994</name>
    <dbReference type="NCBI Taxonomy" id="1217715"/>
    <lineage>
        <taxon>Bacteria</taxon>
        <taxon>Pseudomonadati</taxon>
        <taxon>Pseudomonadota</taxon>
        <taxon>Gammaproteobacteria</taxon>
        <taxon>Moraxellales</taxon>
        <taxon>Moraxellaceae</taxon>
        <taxon>Acinetobacter</taxon>
    </lineage>
</organism>
<keyword evidence="2" id="KW-1133">Transmembrane helix</keyword>
<evidence type="ECO:0000256" key="2">
    <source>
        <dbReference type="SAM" id="Phobius"/>
    </source>
</evidence>
<dbReference type="HOGENOM" id="CLU_2566012_0_0_6"/>
<dbReference type="Proteomes" id="UP000013086">
    <property type="component" value="Unassembled WGS sequence"/>
</dbReference>
<dbReference type="AlphaFoldDB" id="N8QHQ9"/>
<keyword evidence="2" id="KW-0472">Membrane</keyword>
<dbReference type="eggNOG" id="ENOG503039U">
    <property type="taxonomic scope" value="Bacteria"/>
</dbReference>
<protein>
    <submittedName>
        <fullName evidence="3">Uncharacterized protein</fullName>
    </submittedName>
</protein>
<reference evidence="3 4" key="1">
    <citation type="submission" date="2013-02" db="EMBL/GenBank/DDBJ databases">
        <title>The Genome Sequence of Acinetobacter sp. ANC 3994.</title>
        <authorList>
            <consortium name="The Broad Institute Genome Sequencing Platform"/>
            <consortium name="The Broad Institute Genome Sequencing Center for Infectious Disease"/>
            <person name="Cerqueira G."/>
            <person name="Feldgarden M."/>
            <person name="Courvalin P."/>
            <person name="Perichon B."/>
            <person name="Grillot-Courvalin C."/>
            <person name="Clermont D."/>
            <person name="Rocha E."/>
            <person name="Yoon E.-J."/>
            <person name="Nemec A."/>
            <person name="Walker B."/>
            <person name="Young S.K."/>
            <person name="Zeng Q."/>
            <person name="Gargeya S."/>
            <person name="Fitzgerald M."/>
            <person name="Haas B."/>
            <person name="Abouelleil A."/>
            <person name="Alvarado L."/>
            <person name="Arachchi H.M."/>
            <person name="Berlin A.M."/>
            <person name="Chapman S.B."/>
            <person name="Dewar J."/>
            <person name="Goldberg J."/>
            <person name="Griggs A."/>
            <person name="Gujja S."/>
            <person name="Hansen M."/>
            <person name="Howarth C."/>
            <person name="Imamovic A."/>
            <person name="Larimer J."/>
            <person name="McCowan C."/>
            <person name="Murphy C."/>
            <person name="Neiman D."/>
            <person name="Pearson M."/>
            <person name="Priest M."/>
            <person name="Roberts A."/>
            <person name="Saif S."/>
            <person name="Shea T."/>
            <person name="Sisk P."/>
            <person name="Sykes S."/>
            <person name="Wortman J."/>
            <person name="Nusbaum C."/>
            <person name="Birren B."/>
        </authorList>
    </citation>
    <scope>NUCLEOTIDE SEQUENCE [LARGE SCALE GENOMIC DNA]</scope>
    <source>
        <strain evidence="3 4">ANC 3994</strain>
    </source>
</reference>
<evidence type="ECO:0000313" key="3">
    <source>
        <dbReference type="EMBL" id="ENU21412.1"/>
    </source>
</evidence>
<proteinExistence type="predicted"/>
<keyword evidence="2" id="KW-0812">Transmembrane</keyword>
<sequence>MYTAIFKKPSGSSLNQSIKPRSGRASGLRIILLLSIYYPNKHTNYHLGSLYIPIPVVLYKTLLIINQYRFNCYKAKGYTHAS</sequence>